<evidence type="ECO:0000256" key="2">
    <source>
        <dbReference type="ARBA" id="ARBA00004496"/>
    </source>
</evidence>
<name>A0A507DIN2_9FUNG</name>
<feature type="region of interest" description="Disordered" evidence="8">
    <location>
        <begin position="1"/>
        <end position="39"/>
    </location>
</feature>
<dbReference type="PROSITE" id="PS50250">
    <property type="entry name" value="PCI"/>
    <property type="match status" value="1"/>
</dbReference>
<evidence type="ECO:0000256" key="5">
    <source>
        <dbReference type="ARBA" id="ARBA00022490"/>
    </source>
</evidence>
<dbReference type="GO" id="GO:0005737">
    <property type="term" value="C:cytoplasm"/>
    <property type="evidence" value="ECO:0007669"/>
    <property type="project" value="UniProtKB-SubCell"/>
</dbReference>
<evidence type="ECO:0000313" key="12">
    <source>
        <dbReference type="Proteomes" id="UP000317494"/>
    </source>
</evidence>
<evidence type="ECO:0000313" key="13">
    <source>
        <dbReference type="Proteomes" id="UP000320475"/>
    </source>
</evidence>
<evidence type="ECO:0000313" key="10">
    <source>
        <dbReference type="EMBL" id="TPX41651.1"/>
    </source>
</evidence>
<evidence type="ECO:0000256" key="8">
    <source>
        <dbReference type="SAM" id="MobiDB-lite"/>
    </source>
</evidence>
<evidence type="ECO:0000256" key="1">
    <source>
        <dbReference type="ARBA" id="ARBA00004123"/>
    </source>
</evidence>
<feature type="compositionally biased region" description="Polar residues" evidence="8">
    <location>
        <begin position="8"/>
        <end position="21"/>
    </location>
</feature>
<keyword evidence="12" id="KW-1185">Reference proteome</keyword>
<organism evidence="11 12">
    <name type="scientific">Synchytrium endobioticum</name>
    <dbReference type="NCBI Taxonomy" id="286115"/>
    <lineage>
        <taxon>Eukaryota</taxon>
        <taxon>Fungi</taxon>
        <taxon>Fungi incertae sedis</taxon>
        <taxon>Chytridiomycota</taxon>
        <taxon>Chytridiomycota incertae sedis</taxon>
        <taxon>Chytridiomycetes</taxon>
        <taxon>Synchytriales</taxon>
        <taxon>Synchytriaceae</taxon>
        <taxon>Synchytrium</taxon>
    </lineage>
</organism>
<comment type="similarity">
    <text evidence="3">Belongs to the CSN3 family.</text>
</comment>
<dbReference type="GO" id="GO:0008180">
    <property type="term" value="C:COP9 signalosome"/>
    <property type="evidence" value="ECO:0007669"/>
    <property type="project" value="UniProtKB-KW"/>
</dbReference>
<accession>A0A507DIN2</accession>
<feature type="compositionally biased region" description="Low complexity" evidence="8">
    <location>
        <begin position="480"/>
        <end position="490"/>
    </location>
</feature>
<gene>
    <name evidence="10" type="ORF">SeLEV6574_g05983</name>
    <name evidence="11" type="ORF">SeMB42_g01885</name>
</gene>
<dbReference type="EMBL" id="QEAM01000309">
    <property type="protein sequence ID" value="TPX41651.1"/>
    <property type="molecule type" value="Genomic_DNA"/>
</dbReference>
<evidence type="ECO:0000259" key="9">
    <source>
        <dbReference type="PROSITE" id="PS50250"/>
    </source>
</evidence>
<dbReference type="OrthoDB" id="29061at2759"/>
<dbReference type="Proteomes" id="UP000320475">
    <property type="component" value="Unassembled WGS sequence"/>
</dbReference>
<dbReference type="PANTHER" id="PTHR10758:SF1">
    <property type="entry name" value="COP9 SIGNALOSOME COMPLEX SUBUNIT 3"/>
    <property type="match status" value="1"/>
</dbReference>
<dbReference type="GO" id="GO:0006511">
    <property type="term" value="P:ubiquitin-dependent protein catabolic process"/>
    <property type="evidence" value="ECO:0007669"/>
    <property type="project" value="TreeGrafter"/>
</dbReference>
<sequence length="508" mass="55583">MAGPAAVRNTSSHGNTNSHANPSQQQQVHHPHAPQNGHPIDEMVHQLQLASFMPGREAVKALLPSLRATPSHILTGLMSETRDPLDVLDPAQCTLGYLHILQARLHHIEHGAEIPHLITHMTRFAEFFSLDQLPPGQAGAMLNSLVSTLMKLQPKSAPNNAPNVHAFFTSCLMSLRMITYKLSSAWMQLTFVGVHFLKACLLTCHYKYAWDMVAQDISEIEPKEYDIKIQDFLLHHYYGAMICIGLKRFDRALEMLSLCISAPATVTSAIQIEAYRKLMLVSYIQHGKVLPFPKYTAQAVVRASKSYSAAYHDFVAALESNNYQRVTAELNKQADAFNKHNNVGLAKQALNAWTRKAIAQLTQTYLTLALSDIARLVGIGEGPRAAQEAEHHLLCMIDEGGIHATISYTAGGMVSFHDQIDAFDDVDTTAKLDLAIRQANEATSQVSKMDRLVGASKEYLNKIVHGDRPSAAASGGIPTSSSSAGRMDSSGLGGGGLVDDDFFDDMTC</sequence>
<protein>
    <recommendedName>
        <fullName evidence="4">COP9 signalosome complex subunit 3</fullName>
    </recommendedName>
</protein>
<evidence type="ECO:0000313" key="11">
    <source>
        <dbReference type="EMBL" id="TPX51522.1"/>
    </source>
</evidence>
<dbReference type="InterPro" id="IPR055089">
    <property type="entry name" value="COP9_N"/>
</dbReference>
<feature type="region of interest" description="Disordered" evidence="8">
    <location>
        <begin position="469"/>
        <end position="492"/>
    </location>
</feature>
<keyword evidence="5" id="KW-0963">Cytoplasm</keyword>
<evidence type="ECO:0000256" key="7">
    <source>
        <dbReference type="ARBA" id="ARBA00023242"/>
    </source>
</evidence>
<dbReference type="InterPro" id="IPR000717">
    <property type="entry name" value="PCI_dom"/>
</dbReference>
<dbReference type="AlphaFoldDB" id="A0A507DIN2"/>
<keyword evidence="7" id="KW-0539">Nucleus</keyword>
<dbReference type="STRING" id="286115.A0A507DIN2"/>
<dbReference type="EMBL" id="QEAN01000053">
    <property type="protein sequence ID" value="TPX51522.1"/>
    <property type="molecule type" value="Genomic_DNA"/>
</dbReference>
<feature type="domain" description="PCI" evidence="9">
    <location>
        <begin position="248"/>
        <end position="420"/>
    </location>
</feature>
<evidence type="ECO:0000256" key="3">
    <source>
        <dbReference type="ARBA" id="ARBA00007084"/>
    </source>
</evidence>
<dbReference type="PANTHER" id="PTHR10758">
    <property type="entry name" value="26S PROTEASOME NON-ATPASE REGULATORY SUBUNIT 3/COP9 SIGNALOSOME COMPLEX SUBUNIT 3"/>
    <property type="match status" value="1"/>
</dbReference>
<comment type="subcellular location">
    <subcellularLocation>
        <location evidence="2">Cytoplasm</location>
    </subcellularLocation>
    <subcellularLocation>
        <location evidence="1">Nucleus</location>
    </subcellularLocation>
</comment>
<dbReference type="VEuPathDB" id="FungiDB:SeMB42_g01885"/>
<keyword evidence="6" id="KW-0736">Signalosome</keyword>
<dbReference type="Pfam" id="PF01399">
    <property type="entry name" value="PCI"/>
    <property type="match status" value="1"/>
</dbReference>
<evidence type="ECO:0000256" key="6">
    <source>
        <dbReference type="ARBA" id="ARBA00022790"/>
    </source>
</evidence>
<dbReference type="InterPro" id="IPR050756">
    <property type="entry name" value="CSN3"/>
</dbReference>
<evidence type="ECO:0000256" key="4">
    <source>
        <dbReference type="ARBA" id="ARBA00014878"/>
    </source>
</evidence>
<dbReference type="Pfam" id="PF22788">
    <property type="entry name" value="COP9_hel_rpt"/>
    <property type="match status" value="1"/>
</dbReference>
<dbReference type="Proteomes" id="UP000317494">
    <property type="component" value="Unassembled WGS sequence"/>
</dbReference>
<proteinExistence type="inferred from homology"/>
<comment type="caution">
    <text evidence="11">The sequence shown here is derived from an EMBL/GenBank/DDBJ whole genome shotgun (WGS) entry which is preliminary data.</text>
</comment>
<reference evidence="12 13" key="1">
    <citation type="journal article" date="2019" name="Sci. Rep.">
        <title>Comparative genomics of chytrid fungi reveal insights into the obligate biotrophic and pathogenic lifestyle of Synchytrium endobioticum.</title>
        <authorList>
            <person name="van de Vossenberg B.T.L.H."/>
            <person name="Warris S."/>
            <person name="Nguyen H.D.T."/>
            <person name="van Gent-Pelzer M.P.E."/>
            <person name="Joly D.L."/>
            <person name="van de Geest H.C."/>
            <person name="Bonants P.J.M."/>
            <person name="Smith D.S."/>
            <person name="Levesque C.A."/>
            <person name="van der Lee T.A.J."/>
        </authorList>
    </citation>
    <scope>NUCLEOTIDE SEQUENCE [LARGE SCALE GENOMIC DNA]</scope>
    <source>
        <strain evidence="10 13">LEV6574</strain>
        <strain evidence="11 12">MB42</strain>
    </source>
</reference>